<organism evidence="4 5">
    <name type="scientific">Rotaria magnacalcarata</name>
    <dbReference type="NCBI Taxonomy" id="392030"/>
    <lineage>
        <taxon>Eukaryota</taxon>
        <taxon>Metazoa</taxon>
        <taxon>Spiralia</taxon>
        <taxon>Gnathifera</taxon>
        <taxon>Rotifera</taxon>
        <taxon>Eurotatoria</taxon>
        <taxon>Bdelloidea</taxon>
        <taxon>Philodinida</taxon>
        <taxon>Philodinidae</taxon>
        <taxon>Rotaria</taxon>
    </lineage>
</organism>
<evidence type="ECO:0000259" key="3">
    <source>
        <dbReference type="Pfam" id="PF07912"/>
    </source>
</evidence>
<sequence>YYNRKLIYGIKMYWAFAYLFFLFIISSKAHTPGTVTVDILTFDKIRNNFDVVLAKFDDKYPFGEKYDQFKRFATNVANSKNLILAEIPITDYGEKENEMLALEYGVKKEDHPVYKLFLKGKSKPIDYTGDKTEDDLRRFLSHNTSKAKKNFCILIIFYI</sequence>
<name>A0A8S3EP15_9BILA</name>
<comment type="caution">
    <text evidence="4">The sequence shown here is derived from an EMBL/GenBank/DDBJ whole genome shotgun (WGS) entry which is preliminary data.</text>
</comment>
<dbReference type="InterPro" id="IPR036249">
    <property type="entry name" value="Thioredoxin-like_sf"/>
</dbReference>
<evidence type="ECO:0000256" key="1">
    <source>
        <dbReference type="ARBA" id="ARBA00022824"/>
    </source>
</evidence>
<dbReference type="Gene3D" id="3.40.30.10">
    <property type="entry name" value="Glutaredoxin"/>
    <property type="match status" value="1"/>
</dbReference>
<proteinExistence type="predicted"/>
<keyword evidence="2" id="KW-0812">Transmembrane</keyword>
<keyword evidence="1" id="KW-0256">Endoplasmic reticulum</keyword>
<dbReference type="GO" id="GO:0009306">
    <property type="term" value="P:protein secretion"/>
    <property type="evidence" value="ECO:0007669"/>
    <property type="project" value="InterPro"/>
</dbReference>
<evidence type="ECO:0000313" key="5">
    <source>
        <dbReference type="Proteomes" id="UP000681967"/>
    </source>
</evidence>
<feature type="domain" description="ERp29 N-terminal" evidence="3">
    <location>
        <begin position="30"/>
        <end position="145"/>
    </location>
</feature>
<keyword evidence="2" id="KW-1133">Transmembrane helix</keyword>
<dbReference type="GO" id="GO:0005788">
    <property type="term" value="C:endoplasmic reticulum lumen"/>
    <property type="evidence" value="ECO:0007669"/>
    <property type="project" value="InterPro"/>
</dbReference>
<dbReference type="AlphaFoldDB" id="A0A8S3EP15"/>
<protein>
    <recommendedName>
        <fullName evidence="3">ERp29 N-terminal domain-containing protein</fullName>
    </recommendedName>
</protein>
<gene>
    <name evidence="4" type="ORF">BYL167_LOCUS60230</name>
</gene>
<dbReference type="Proteomes" id="UP000681967">
    <property type="component" value="Unassembled WGS sequence"/>
</dbReference>
<feature type="non-terminal residue" evidence="4">
    <location>
        <position position="1"/>
    </location>
</feature>
<dbReference type="InterPro" id="IPR012883">
    <property type="entry name" value="ERp29_N"/>
</dbReference>
<accession>A0A8S3EP15</accession>
<evidence type="ECO:0000313" key="4">
    <source>
        <dbReference type="EMBL" id="CAF5068343.1"/>
    </source>
</evidence>
<dbReference type="SUPFAM" id="SSF52833">
    <property type="entry name" value="Thioredoxin-like"/>
    <property type="match status" value="1"/>
</dbReference>
<dbReference type="PANTHER" id="PTHR12211:SF0">
    <property type="entry name" value="ENDOPLASMIC RETICULUM RESIDENT PROTEIN 29"/>
    <property type="match status" value="1"/>
</dbReference>
<reference evidence="4" key="1">
    <citation type="submission" date="2021-02" db="EMBL/GenBank/DDBJ databases">
        <authorList>
            <person name="Nowell W R."/>
        </authorList>
    </citation>
    <scope>NUCLEOTIDE SEQUENCE</scope>
</reference>
<dbReference type="EMBL" id="CAJOBH010230125">
    <property type="protein sequence ID" value="CAF5068343.1"/>
    <property type="molecule type" value="Genomic_DNA"/>
</dbReference>
<dbReference type="InterPro" id="IPR016855">
    <property type="entry name" value="ERp29"/>
</dbReference>
<feature type="transmembrane region" description="Helical" evidence="2">
    <location>
        <begin position="6"/>
        <end position="25"/>
    </location>
</feature>
<evidence type="ECO:0000256" key="2">
    <source>
        <dbReference type="SAM" id="Phobius"/>
    </source>
</evidence>
<dbReference type="PANTHER" id="PTHR12211">
    <property type="entry name" value="ENDOPLASMIC RETICULUM PROTEIN ERP29"/>
    <property type="match status" value="1"/>
</dbReference>
<dbReference type="Pfam" id="PF07912">
    <property type="entry name" value="ERp29_N"/>
    <property type="match status" value="1"/>
</dbReference>
<keyword evidence="2" id="KW-0472">Membrane</keyword>